<dbReference type="CDD" id="cd00303">
    <property type="entry name" value="retropepsin_like"/>
    <property type="match status" value="2"/>
</dbReference>
<evidence type="ECO:0000259" key="3">
    <source>
        <dbReference type="PROSITE" id="PS50157"/>
    </source>
</evidence>
<proteinExistence type="predicted"/>
<dbReference type="EMBL" id="JAGPYM010000026">
    <property type="protein sequence ID" value="KAH6880394.1"/>
    <property type="molecule type" value="Genomic_DNA"/>
</dbReference>
<evidence type="ECO:0000313" key="5">
    <source>
        <dbReference type="Proteomes" id="UP000777438"/>
    </source>
</evidence>
<dbReference type="Pfam" id="PF26176">
    <property type="entry name" value="zf_C2H2_17_2"/>
    <property type="match status" value="1"/>
</dbReference>
<keyword evidence="1" id="KW-0863">Zinc-finger</keyword>
<dbReference type="InterPro" id="IPR051061">
    <property type="entry name" value="Zinc_finger_trans_reg"/>
</dbReference>
<dbReference type="AlphaFoldDB" id="A0A9P8VV85"/>
<protein>
    <recommendedName>
        <fullName evidence="3">C2H2-type domain-containing protein</fullName>
    </recommendedName>
</protein>
<dbReference type="GO" id="GO:0006357">
    <property type="term" value="P:regulation of transcription by RNA polymerase II"/>
    <property type="evidence" value="ECO:0007669"/>
    <property type="project" value="TreeGrafter"/>
</dbReference>
<evidence type="ECO:0000313" key="4">
    <source>
        <dbReference type="EMBL" id="KAH6880394.1"/>
    </source>
</evidence>
<dbReference type="OrthoDB" id="6079484at2759"/>
<dbReference type="GO" id="GO:0008270">
    <property type="term" value="F:zinc ion binding"/>
    <property type="evidence" value="ECO:0007669"/>
    <property type="project" value="UniProtKB-KW"/>
</dbReference>
<feature type="compositionally biased region" description="Low complexity" evidence="2">
    <location>
        <begin position="383"/>
        <end position="400"/>
    </location>
</feature>
<keyword evidence="5" id="KW-1185">Reference proteome</keyword>
<feature type="domain" description="C2H2-type" evidence="3">
    <location>
        <begin position="418"/>
        <end position="448"/>
    </location>
</feature>
<gene>
    <name evidence="4" type="ORF">B0T10DRAFT_412037</name>
</gene>
<dbReference type="SMART" id="SM00355">
    <property type="entry name" value="ZnF_C2H2"/>
    <property type="match status" value="3"/>
</dbReference>
<reference evidence="4 5" key="1">
    <citation type="journal article" date="2021" name="Nat. Commun.">
        <title>Genetic determinants of endophytism in the Arabidopsis root mycobiome.</title>
        <authorList>
            <person name="Mesny F."/>
            <person name="Miyauchi S."/>
            <person name="Thiergart T."/>
            <person name="Pickel B."/>
            <person name="Atanasova L."/>
            <person name="Karlsson M."/>
            <person name="Huettel B."/>
            <person name="Barry K.W."/>
            <person name="Haridas S."/>
            <person name="Chen C."/>
            <person name="Bauer D."/>
            <person name="Andreopoulos W."/>
            <person name="Pangilinan J."/>
            <person name="LaButti K."/>
            <person name="Riley R."/>
            <person name="Lipzen A."/>
            <person name="Clum A."/>
            <person name="Drula E."/>
            <person name="Henrissat B."/>
            <person name="Kohler A."/>
            <person name="Grigoriev I.V."/>
            <person name="Martin F.M."/>
            <person name="Hacquard S."/>
        </authorList>
    </citation>
    <scope>NUCLEOTIDE SEQUENCE [LARGE SCALE GENOMIC DNA]</scope>
    <source>
        <strain evidence="4 5">MPI-CAGE-CH-0241</strain>
    </source>
</reference>
<keyword evidence="1" id="KW-0479">Metal-binding</keyword>
<evidence type="ECO:0000256" key="2">
    <source>
        <dbReference type="SAM" id="MobiDB-lite"/>
    </source>
</evidence>
<dbReference type="PANTHER" id="PTHR46179">
    <property type="entry name" value="ZINC FINGER PROTEIN"/>
    <property type="match status" value="1"/>
</dbReference>
<dbReference type="Gene3D" id="2.40.70.10">
    <property type="entry name" value="Acid Proteases"/>
    <property type="match status" value="1"/>
</dbReference>
<dbReference type="Gene3D" id="3.30.160.60">
    <property type="entry name" value="Classic Zinc Finger"/>
    <property type="match status" value="1"/>
</dbReference>
<dbReference type="GO" id="GO:0005634">
    <property type="term" value="C:nucleus"/>
    <property type="evidence" value="ECO:0007669"/>
    <property type="project" value="TreeGrafter"/>
</dbReference>
<dbReference type="PANTHER" id="PTHR46179:SF19">
    <property type="entry name" value="C2H2 FINGER DOMAIN TRANSCRIPTION FACTOR (EUROFUNG)-RELATED"/>
    <property type="match status" value="1"/>
</dbReference>
<dbReference type="InterPro" id="IPR013087">
    <property type="entry name" value="Znf_C2H2_type"/>
</dbReference>
<dbReference type="Proteomes" id="UP000777438">
    <property type="component" value="Unassembled WGS sequence"/>
</dbReference>
<name>A0A9P8VV85_9HYPO</name>
<dbReference type="InterPro" id="IPR021109">
    <property type="entry name" value="Peptidase_aspartic_dom_sf"/>
</dbReference>
<feature type="region of interest" description="Disordered" evidence="2">
    <location>
        <begin position="328"/>
        <end position="405"/>
    </location>
</feature>
<dbReference type="PROSITE" id="PS50157">
    <property type="entry name" value="ZINC_FINGER_C2H2_2"/>
    <property type="match status" value="1"/>
</dbReference>
<dbReference type="InterPro" id="IPR059095">
    <property type="entry name" value="Znf_C2H2_17_2nd"/>
</dbReference>
<evidence type="ECO:0000256" key="1">
    <source>
        <dbReference type="PROSITE-ProRule" id="PRU00042"/>
    </source>
</evidence>
<dbReference type="SUPFAM" id="SSF57667">
    <property type="entry name" value="beta-beta-alpha zinc fingers"/>
    <property type="match status" value="1"/>
</dbReference>
<dbReference type="InterPro" id="IPR036236">
    <property type="entry name" value="Znf_C2H2_sf"/>
</dbReference>
<accession>A0A9P8VV85</accession>
<keyword evidence="1" id="KW-0862">Zinc</keyword>
<sequence>MDVGFDDKKNRRKNVRKRYILPIVIRGSSNEVTIAACPDSGSDENIMSLNSVNQLQLKIQVPGRKPGREPRRFALANGKTVEAIGEVSVKFSFGAGSHAENSLFTCIFQVFNSLAVPAIVGMGFLHQTGTLSKHRDRLVEELIPRFQSLRVNSVGSPQRNLVCRLGTYLGCATADTGSDLDLVSPQFAKPRAFNVRSAKEELEFADGSIGWTSGVIQTSFSVGSISDLEGFLPRGQSVDLDLYVLENLNADIILGQDTIDELDIFGSHTGSFIPSIPRLGESDVNIIRHIGSAERLAKKIWGKLKKNRKTEETDSVADLVAQFTLEDQRENARREATSADIEKKTGSDKIKAQEDEATRIRKFEEERERHSNSDDSSSMMAETPSTDDSTSPATPATTPSIADRMTIDEITNPQAGSYVCTFAGCTAPAFQTRYLLNSHMNVHSSARPHYCPVKGCPRSVSGKGFKRRYEMIRHGLVHDSPGYVCPFCSDRENKYPRPDNLYRHVRVHHVDKDKDDPDLLEVLAQRPDGPFHSRRRRGPPL</sequence>
<feature type="compositionally biased region" description="Basic and acidic residues" evidence="2">
    <location>
        <begin position="328"/>
        <end position="373"/>
    </location>
</feature>
<comment type="caution">
    <text evidence="4">The sequence shown here is derived from an EMBL/GenBank/DDBJ whole genome shotgun (WGS) entry which is preliminary data.</text>
</comment>
<organism evidence="4 5">
    <name type="scientific">Thelonectria olida</name>
    <dbReference type="NCBI Taxonomy" id="1576542"/>
    <lineage>
        <taxon>Eukaryota</taxon>
        <taxon>Fungi</taxon>
        <taxon>Dikarya</taxon>
        <taxon>Ascomycota</taxon>
        <taxon>Pezizomycotina</taxon>
        <taxon>Sordariomycetes</taxon>
        <taxon>Hypocreomycetidae</taxon>
        <taxon>Hypocreales</taxon>
        <taxon>Nectriaceae</taxon>
        <taxon>Thelonectria</taxon>
    </lineage>
</organism>